<evidence type="ECO:0000259" key="6">
    <source>
        <dbReference type="PROSITE" id="PS51464"/>
    </source>
</evidence>
<dbReference type="InterPro" id="IPR036388">
    <property type="entry name" value="WH-like_DNA-bd_sf"/>
</dbReference>
<keyword evidence="4" id="KW-0812">Transmembrane</keyword>
<feature type="transmembrane region" description="Helical" evidence="4">
    <location>
        <begin position="259"/>
        <end position="281"/>
    </location>
</feature>
<dbReference type="Gene3D" id="3.40.50.10490">
    <property type="entry name" value="Glucose-6-phosphate isomerase like protein, domain 1"/>
    <property type="match status" value="1"/>
</dbReference>
<dbReference type="EMBL" id="JEMC01003971">
    <property type="protein sequence ID" value="KYF77029.1"/>
    <property type="molecule type" value="Genomic_DNA"/>
</dbReference>
<dbReference type="InterPro" id="IPR009057">
    <property type="entry name" value="Homeodomain-like_sf"/>
</dbReference>
<protein>
    <recommendedName>
        <fullName evidence="9">RpiR family transcriptional regulator</fullName>
    </recommendedName>
</protein>
<dbReference type="Gene3D" id="1.10.10.10">
    <property type="entry name" value="Winged helix-like DNA-binding domain superfamily/Winged helix DNA-binding domain"/>
    <property type="match status" value="1"/>
</dbReference>
<dbReference type="PROSITE" id="PS51071">
    <property type="entry name" value="HTH_RPIR"/>
    <property type="match status" value="1"/>
</dbReference>
<dbReference type="GO" id="GO:0003700">
    <property type="term" value="F:DNA-binding transcription factor activity"/>
    <property type="evidence" value="ECO:0007669"/>
    <property type="project" value="InterPro"/>
</dbReference>
<keyword evidence="4" id="KW-0472">Membrane</keyword>
<feature type="domain" description="SIS" evidence="6">
    <location>
        <begin position="146"/>
        <end position="284"/>
    </location>
</feature>
<sequence>MKKSEATHPETYDQLEKAIIKQFPSLSKRLQQIASHALDNPSELALDTIAQVSQRAGVQPSSLIRFAQEFGFSGYSDMQRVFRTRLTDAMPDYKERLRSLDGTEGAPSEEVRGDARALLDQFVEADMVGLRRLQQQRRMGPLLDQAYKLITDSEIVYVVAHRRSFPIACYLAYAFSQMNVRNVLVDGVGGMFMQQVGHATNRDVIIAISSKAYSPDVAQVVREAKQRGVKIVALTDSPLSPLAEHADVSLEVQQASVGMFRSLAVTMTLAVALVVGVGRAVEAKRSHGNGKKSKRSA</sequence>
<proteinExistence type="predicted"/>
<organism evidence="7 8">
    <name type="scientific">Sorangium cellulosum</name>
    <name type="common">Polyangium cellulosum</name>
    <dbReference type="NCBI Taxonomy" id="56"/>
    <lineage>
        <taxon>Bacteria</taxon>
        <taxon>Pseudomonadati</taxon>
        <taxon>Myxococcota</taxon>
        <taxon>Polyangia</taxon>
        <taxon>Polyangiales</taxon>
        <taxon>Polyangiaceae</taxon>
        <taxon>Sorangium</taxon>
    </lineage>
</organism>
<reference evidence="7 8" key="1">
    <citation type="submission" date="2014-02" db="EMBL/GenBank/DDBJ databases">
        <title>The small core and large imbalanced accessory genome model reveals a collaborative survival strategy of Sorangium cellulosum strains in nature.</title>
        <authorList>
            <person name="Han K."/>
            <person name="Peng R."/>
            <person name="Blom J."/>
            <person name="Li Y.-Z."/>
        </authorList>
    </citation>
    <scope>NUCLEOTIDE SEQUENCE [LARGE SCALE GENOMIC DNA]</scope>
    <source>
        <strain evidence="7 8">So0149</strain>
    </source>
</reference>
<evidence type="ECO:0000256" key="2">
    <source>
        <dbReference type="ARBA" id="ARBA00023125"/>
    </source>
</evidence>
<keyword evidence="3" id="KW-0804">Transcription</keyword>
<comment type="caution">
    <text evidence="7">The sequence shown here is derived from an EMBL/GenBank/DDBJ whole genome shotgun (WGS) entry which is preliminary data.</text>
</comment>
<dbReference type="SUPFAM" id="SSF53697">
    <property type="entry name" value="SIS domain"/>
    <property type="match status" value="1"/>
</dbReference>
<dbReference type="InterPro" id="IPR035472">
    <property type="entry name" value="RpiR-like_SIS"/>
</dbReference>
<dbReference type="GO" id="GO:1901135">
    <property type="term" value="P:carbohydrate derivative metabolic process"/>
    <property type="evidence" value="ECO:0007669"/>
    <property type="project" value="InterPro"/>
</dbReference>
<dbReference type="InterPro" id="IPR046348">
    <property type="entry name" value="SIS_dom_sf"/>
</dbReference>
<evidence type="ECO:0000256" key="1">
    <source>
        <dbReference type="ARBA" id="ARBA00023015"/>
    </source>
</evidence>
<dbReference type="Pfam" id="PF01418">
    <property type="entry name" value="HTH_6"/>
    <property type="match status" value="1"/>
</dbReference>
<evidence type="ECO:0000313" key="7">
    <source>
        <dbReference type="EMBL" id="KYF77029.1"/>
    </source>
</evidence>
<feature type="domain" description="HTH rpiR-type" evidence="5">
    <location>
        <begin position="13"/>
        <end position="89"/>
    </location>
</feature>
<dbReference type="PANTHER" id="PTHR30514:SF20">
    <property type="entry name" value="TRANSCRIPTIONAL REGULATOR"/>
    <property type="match status" value="1"/>
</dbReference>
<keyword evidence="4" id="KW-1133">Transmembrane helix</keyword>
<accession>A0A150SCB8</accession>
<gene>
    <name evidence="7" type="ORF">BE18_41395</name>
</gene>
<name>A0A150SCB8_SORCE</name>
<evidence type="ECO:0008006" key="9">
    <source>
        <dbReference type="Google" id="ProtNLM"/>
    </source>
</evidence>
<keyword evidence="1" id="KW-0805">Transcription regulation</keyword>
<dbReference type="AlphaFoldDB" id="A0A150SCB8"/>
<dbReference type="InterPro" id="IPR047640">
    <property type="entry name" value="RpiR-like"/>
</dbReference>
<dbReference type="SUPFAM" id="SSF46689">
    <property type="entry name" value="Homeodomain-like"/>
    <property type="match status" value="1"/>
</dbReference>
<dbReference type="PANTHER" id="PTHR30514">
    <property type="entry name" value="GLUCOKINASE"/>
    <property type="match status" value="1"/>
</dbReference>
<keyword evidence="2" id="KW-0238">DNA-binding</keyword>
<dbReference type="GO" id="GO:0097367">
    <property type="term" value="F:carbohydrate derivative binding"/>
    <property type="evidence" value="ECO:0007669"/>
    <property type="project" value="InterPro"/>
</dbReference>
<evidence type="ECO:0000259" key="5">
    <source>
        <dbReference type="PROSITE" id="PS51071"/>
    </source>
</evidence>
<dbReference type="Proteomes" id="UP000075515">
    <property type="component" value="Unassembled WGS sequence"/>
</dbReference>
<dbReference type="InterPro" id="IPR001347">
    <property type="entry name" value="SIS_dom"/>
</dbReference>
<dbReference type="Pfam" id="PF01380">
    <property type="entry name" value="SIS"/>
    <property type="match status" value="1"/>
</dbReference>
<evidence type="ECO:0000256" key="4">
    <source>
        <dbReference type="SAM" id="Phobius"/>
    </source>
</evidence>
<dbReference type="PROSITE" id="PS51464">
    <property type="entry name" value="SIS"/>
    <property type="match status" value="1"/>
</dbReference>
<evidence type="ECO:0000313" key="8">
    <source>
        <dbReference type="Proteomes" id="UP000075515"/>
    </source>
</evidence>
<dbReference type="CDD" id="cd05013">
    <property type="entry name" value="SIS_RpiR"/>
    <property type="match status" value="1"/>
</dbReference>
<evidence type="ECO:0000256" key="3">
    <source>
        <dbReference type="ARBA" id="ARBA00023163"/>
    </source>
</evidence>
<dbReference type="InterPro" id="IPR000281">
    <property type="entry name" value="HTH_RpiR"/>
</dbReference>
<dbReference type="GO" id="GO:0003677">
    <property type="term" value="F:DNA binding"/>
    <property type="evidence" value="ECO:0007669"/>
    <property type="project" value="UniProtKB-KW"/>
</dbReference>